<feature type="transmembrane region" description="Helical" evidence="7">
    <location>
        <begin position="773"/>
        <end position="794"/>
    </location>
</feature>
<keyword evidence="2 7" id="KW-0812">Transmembrane</keyword>
<gene>
    <name evidence="10" type="primary">rbbA</name>
    <name evidence="10" type="ORF">SCFA_450072</name>
</gene>
<dbReference type="PANTHER" id="PTHR43038:SF4">
    <property type="entry name" value="RIBOSOME-ASSOCIATED ATPASE"/>
    <property type="match status" value="1"/>
</dbReference>
<dbReference type="Pfam" id="PF12698">
    <property type="entry name" value="ABC2_membrane_3"/>
    <property type="match status" value="1"/>
</dbReference>
<dbReference type="InterPro" id="IPR027417">
    <property type="entry name" value="P-loop_NTPase"/>
</dbReference>
<dbReference type="PANTHER" id="PTHR43038">
    <property type="entry name" value="ATP-BINDING CASSETTE, SUB-FAMILY H, MEMBER 1"/>
    <property type="match status" value="1"/>
</dbReference>
<dbReference type="Gene3D" id="3.40.50.300">
    <property type="entry name" value="P-loop containing nucleotide triphosphate hydrolases"/>
    <property type="match status" value="2"/>
</dbReference>
<feature type="transmembrane region" description="Helical" evidence="7">
    <location>
        <begin position="895"/>
        <end position="913"/>
    </location>
</feature>
<organism evidence="10">
    <name type="scientific">anaerobic digester metagenome</name>
    <dbReference type="NCBI Taxonomy" id="1263854"/>
    <lineage>
        <taxon>unclassified sequences</taxon>
        <taxon>metagenomes</taxon>
        <taxon>ecological metagenomes</taxon>
    </lineage>
</organism>
<evidence type="ECO:0000259" key="9">
    <source>
        <dbReference type="PROSITE" id="PS51012"/>
    </source>
</evidence>
<dbReference type="SMART" id="SM00382">
    <property type="entry name" value="AAA"/>
    <property type="match status" value="2"/>
</dbReference>
<keyword evidence="5 7" id="KW-1133">Transmembrane helix</keyword>
<accession>A0A485M415</accession>
<keyword evidence="6 7" id="KW-0472">Membrane</keyword>
<dbReference type="EMBL" id="CAADRM010000109">
    <property type="protein sequence ID" value="VFU15842.1"/>
    <property type="molecule type" value="Genomic_DNA"/>
</dbReference>
<name>A0A485M415_9ZZZZ</name>
<dbReference type="InterPro" id="IPR047817">
    <property type="entry name" value="ABC2_TM_bact-type"/>
</dbReference>
<feature type="transmembrane region" description="Helical" evidence="7">
    <location>
        <begin position="855"/>
        <end position="875"/>
    </location>
</feature>
<dbReference type="InterPro" id="IPR017871">
    <property type="entry name" value="ABC_transporter-like_CS"/>
</dbReference>
<feature type="transmembrane region" description="Helical" evidence="7">
    <location>
        <begin position="569"/>
        <end position="587"/>
    </location>
</feature>
<protein>
    <submittedName>
        <fullName evidence="10">Fused ribosome-associated ATPase: ATP-binding protein ATP-binding protein putative membrane protein</fullName>
    </submittedName>
</protein>
<comment type="subcellular location">
    <subcellularLocation>
        <location evidence="1">Membrane</location>
        <topology evidence="1">Multi-pass membrane protein</topology>
    </subcellularLocation>
</comment>
<feature type="transmembrane region" description="Helical" evidence="7">
    <location>
        <begin position="724"/>
        <end position="746"/>
    </location>
</feature>
<sequence>MSGSADDRRTIARIRGLTHRYGGKVALNGIDLDIPGACQVGFIGPDGVGKSTLLGIIAGQKKIQQGSVSVLDGDMRSGIHRRGVCSDIAYIPQGLGQNLYATLSVNENVDFFGRLFGFTSTERLERIQRLLEATNLLPFADRPAGQLSGGMKQKLGLCCALIHDPQLLIMDEPTTGVDPLSRRQFWELVKDMSMHCGGMSILIATAYMEEAEHLDWLVMMEGGRVLASGTPAELKARTGTATIEEAYIALLPEEMRYGHRVFTAPPPICSDSGSAIEASGLTKRFGDFTAVDDVSFSIPRGEIFGFVGSNGCGKTTTMKMLTGLLRPTEGEAFLFGRPVEAGSIEIKKRIGYMSQTFSLYGELTVRQNLDMHAHLFDLPMDEVPARVAEMAEQFGLTEVIDDRTDRLPLGMRQRLSLAVAAIHSPEILILDEPTSGVDPVARDHFWEILIRFSREHGVTIFVTTHYMNEAARCDRVALMSMGRVLACASPAELIARRGCTTLEEAFIRYMEDDIKMRSSMPEADDEPRSIPFMVASERKRTQGGLFDTGRLAALARRETMELFRDPVRLITSFIITPFLLIVFGFGISTDIENINFNILDYDQKLWGRDYLEYYLGSRIFNEQPAIRSHPEIEKGFQESEFTFVIEIPPGFEKGIKRGRSPEVGVWIDGTMPFRAETAKNYVETVHLSYLTDLADLSPMPVEFSHANIEPRYWYNPRVMSRFSVVPGLMAVVLLLVPSMLTAIGVVREKELGSISNFYSSPMTRLEYLWGKQIPYIVLNFISFLILVAVILFLFRIPFKGSAAALALGALLYIITSTSIGLLISTFTRTQIAALVAAFALTLVPSFEFSGLTTPVSALTGGAQVMSWIFPARYFLSISVGTFTKGIGFAELAWNFAYLIGYYIAVQSLTVYLLKKQEP</sequence>
<keyword evidence="4 10" id="KW-0067">ATP-binding</keyword>
<feature type="transmembrane region" description="Helical" evidence="7">
    <location>
        <begin position="801"/>
        <end position="823"/>
    </location>
</feature>
<feature type="domain" description="ABC transporter" evidence="8">
    <location>
        <begin position="12"/>
        <end position="247"/>
    </location>
</feature>
<proteinExistence type="predicted"/>
<dbReference type="GO" id="GO:0016020">
    <property type="term" value="C:membrane"/>
    <property type="evidence" value="ECO:0007669"/>
    <property type="project" value="UniProtKB-SubCell"/>
</dbReference>
<evidence type="ECO:0000256" key="2">
    <source>
        <dbReference type="ARBA" id="ARBA00022692"/>
    </source>
</evidence>
<dbReference type="InterPro" id="IPR047651">
    <property type="entry name" value="ABC2_perm_RbbA"/>
</dbReference>
<feature type="domain" description="ABC transmembrane type-2" evidence="9">
    <location>
        <begin position="683"/>
        <end position="916"/>
    </location>
</feature>
<dbReference type="GO" id="GO:0140359">
    <property type="term" value="F:ABC-type transporter activity"/>
    <property type="evidence" value="ECO:0007669"/>
    <property type="project" value="InterPro"/>
</dbReference>
<evidence type="ECO:0000256" key="1">
    <source>
        <dbReference type="ARBA" id="ARBA00004141"/>
    </source>
</evidence>
<evidence type="ECO:0000256" key="3">
    <source>
        <dbReference type="ARBA" id="ARBA00022741"/>
    </source>
</evidence>
<evidence type="ECO:0000259" key="8">
    <source>
        <dbReference type="PROSITE" id="PS50893"/>
    </source>
</evidence>
<dbReference type="Pfam" id="PF00005">
    <property type="entry name" value="ABC_tran"/>
    <property type="match status" value="2"/>
</dbReference>
<evidence type="ECO:0000313" key="10">
    <source>
        <dbReference type="EMBL" id="VFU15842.1"/>
    </source>
</evidence>
<feature type="transmembrane region" description="Helical" evidence="7">
    <location>
        <begin position="829"/>
        <end position="848"/>
    </location>
</feature>
<feature type="domain" description="ABC transporter" evidence="8">
    <location>
        <begin position="276"/>
        <end position="506"/>
    </location>
</feature>
<keyword evidence="3" id="KW-0547">Nucleotide-binding</keyword>
<dbReference type="GO" id="GO:0005524">
    <property type="term" value="F:ATP binding"/>
    <property type="evidence" value="ECO:0007669"/>
    <property type="project" value="UniProtKB-KW"/>
</dbReference>
<dbReference type="PROSITE" id="PS00211">
    <property type="entry name" value="ABC_TRANSPORTER_1"/>
    <property type="match status" value="1"/>
</dbReference>
<dbReference type="PROSITE" id="PS51012">
    <property type="entry name" value="ABC_TM2"/>
    <property type="match status" value="1"/>
</dbReference>
<evidence type="ECO:0000256" key="7">
    <source>
        <dbReference type="SAM" id="Phobius"/>
    </source>
</evidence>
<dbReference type="InterPro" id="IPR013525">
    <property type="entry name" value="ABC2_TM"/>
</dbReference>
<evidence type="ECO:0000256" key="4">
    <source>
        <dbReference type="ARBA" id="ARBA00022840"/>
    </source>
</evidence>
<dbReference type="NCBIfam" id="NF033858">
    <property type="entry name" value="ABC2_perm_RbbA"/>
    <property type="match status" value="1"/>
</dbReference>
<dbReference type="AlphaFoldDB" id="A0A485M415"/>
<dbReference type="PROSITE" id="PS50893">
    <property type="entry name" value="ABC_TRANSPORTER_2"/>
    <property type="match status" value="2"/>
</dbReference>
<dbReference type="GO" id="GO:0016887">
    <property type="term" value="F:ATP hydrolysis activity"/>
    <property type="evidence" value="ECO:0007669"/>
    <property type="project" value="InterPro"/>
</dbReference>
<reference evidence="10" key="1">
    <citation type="submission" date="2019-03" db="EMBL/GenBank/DDBJ databases">
        <authorList>
            <person name="Hao L."/>
        </authorList>
    </citation>
    <scope>NUCLEOTIDE SEQUENCE</scope>
</reference>
<evidence type="ECO:0000256" key="6">
    <source>
        <dbReference type="ARBA" id="ARBA00023136"/>
    </source>
</evidence>
<dbReference type="SUPFAM" id="SSF52540">
    <property type="entry name" value="P-loop containing nucleoside triphosphate hydrolases"/>
    <property type="match status" value="2"/>
</dbReference>
<dbReference type="InterPro" id="IPR003439">
    <property type="entry name" value="ABC_transporter-like_ATP-bd"/>
</dbReference>
<evidence type="ECO:0000256" key="5">
    <source>
        <dbReference type="ARBA" id="ARBA00022989"/>
    </source>
</evidence>
<dbReference type="InterPro" id="IPR003593">
    <property type="entry name" value="AAA+_ATPase"/>
</dbReference>